<evidence type="ECO:0000256" key="2">
    <source>
        <dbReference type="ARBA" id="ARBA00009986"/>
    </source>
</evidence>
<protein>
    <recommendedName>
        <fullName evidence="6">succinate-semialdehyde dehydrogenase [NAD(P)(+)]</fullName>
        <ecNumber evidence="6">1.2.1.16</ecNumber>
    </recommendedName>
</protein>
<dbReference type="InterPro" id="IPR015590">
    <property type="entry name" value="Aldehyde_DH_dom"/>
</dbReference>
<comment type="pathway">
    <text evidence="1">Amino-acid degradation; 4-aminobutanoate degradation.</text>
</comment>
<dbReference type="Proteomes" id="UP001217754">
    <property type="component" value="Chromosome 1"/>
</dbReference>
<dbReference type="InterPro" id="IPR016163">
    <property type="entry name" value="Ald_DH_C"/>
</dbReference>
<dbReference type="InterPro" id="IPR016161">
    <property type="entry name" value="Ald_DH/histidinol_DH"/>
</dbReference>
<feature type="domain" description="Aldehyde dehydrogenase" evidence="9">
    <location>
        <begin position="50"/>
        <end position="510"/>
    </location>
</feature>
<dbReference type="PROSITE" id="PS00687">
    <property type="entry name" value="ALDEHYDE_DEHYDR_GLU"/>
    <property type="match status" value="1"/>
</dbReference>
<evidence type="ECO:0000256" key="5">
    <source>
        <dbReference type="ARBA" id="ARBA00052698"/>
    </source>
</evidence>
<dbReference type="InterPro" id="IPR050740">
    <property type="entry name" value="Aldehyde_DH_Superfamily"/>
</dbReference>
<keyword evidence="3 8" id="KW-0560">Oxidoreductase</keyword>
<dbReference type="InterPro" id="IPR016162">
    <property type="entry name" value="Ald_DH_N"/>
</dbReference>
<sequence>MVSAGSENPTFTATRTFAHMPKGVVKGGKEELKLNYPALLHDKSYINGKWVDAKSGKTQPVYNKATQQEIRTIPDQGKADTEEAIDAAYAAFATWSKRTPKERHDLLMELYRKLQEHADDLAHIIVAENGKSLADAKAEVAYSNSFVEWFAEEALRVYGRTVPSPVGSVRNVVIRQPVGVAGLIAPWNFPLGMITRKVGPALAAGCTVVIKAPHEAPFSAFALAQLAEEVGIPAGVLNVLVSARGENESQMGLTLCESPKVRKISFTGSTRVGKLLMGQSANTLKKLSMELGGNAPFIVFDDADVSLAVDNAIACKFRGGGQTCISANRIYVQDAVFDKFSKALAAKVADFKVGYGMDKDVRIGPLVNEAGQKKVSEHVAKIKEAGGEILVGGEKGEGLFFEPTVAVAPQGKHMPTDDEETFGPLAVLYRFSTEDEVLEHANDASVGLAGYFFSKDVTRCFRVGEALQVGMIGINTGMISQNTIPFGGVKESGFGREGGPTGINEYLVEKALVFGDIQ</sequence>
<evidence type="ECO:0000256" key="6">
    <source>
        <dbReference type="ARBA" id="ARBA00067047"/>
    </source>
</evidence>
<organism evidence="10 11">
    <name type="scientific">Malassezia japonica</name>
    <dbReference type="NCBI Taxonomy" id="223818"/>
    <lineage>
        <taxon>Eukaryota</taxon>
        <taxon>Fungi</taxon>
        <taxon>Dikarya</taxon>
        <taxon>Basidiomycota</taxon>
        <taxon>Ustilaginomycotina</taxon>
        <taxon>Malasseziomycetes</taxon>
        <taxon>Malasseziales</taxon>
        <taxon>Malasseziaceae</taxon>
        <taxon>Malassezia</taxon>
    </lineage>
</organism>
<comment type="catalytic activity">
    <reaction evidence="5">
        <text>succinate semialdehyde + NAD(+) + H2O = succinate + NADH + 2 H(+)</text>
        <dbReference type="Rhea" id="RHEA:13217"/>
        <dbReference type="ChEBI" id="CHEBI:15377"/>
        <dbReference type="ChEBI" id="CHEBI:15378"/>
        <dbReference type="ChEBI" id="CHEBI:30031"/>
        <dbReference type="ChEBI" id="CHEBI:57540"/>
        <dbReference type="ChEBI" id="CHEBI:57706"/>
        <dbReference type="ChEBI" id="CHEBI:57945"/>
        <dbReference type="EC" id="1.2.1.16"/>
    </reaction>
</comment>
<dbReference type="GO" id="GO:0009450">
    <property type="term" value="P:gamma-aminobutyric acid catabolic process"/>
    <property type="evidence" value="ECO:0007669"/>
    <property type="project" value="TreeGrafter"/>
</dbReference>
<evidence type="ECO:0000256" key="4">
    <source>
        <dbReference type="ARBA" id="ARBA00050387"/>
    </source>
</evidence>
<evidence type="ECO:0000256" key="7">
    <source>
        <dbReference type="PROSITE-ProRule" id="PRU10007"/>
    </source>
</evidence>
<gene>
    <name evidence="10" type="ORF">MJAP1_001092</name>
</gene>
<evidence type="ECO:0000259" key="9">
    <source>
        <dbReference type="Pfam" id="PF00171"/>
    </source>
</evidence>
<dbReference type="EMBL" id="CP119958">
    <property type="protein sequence ID" value="WFD38144.1"/>
    <property type="molecule type" value="Genomic_DNA"/>
</dbReference>
<comment type="similarity">
    <text evidence="2 8">Belongs to the aldehyde dehydrogenase family.</text>
</comment>
<feature type="active site" evidence="7">
    <location>
        <position position="290"/>
    </location>
</feature>
<dbReference type="FunFam" id="3.40.605.10:FF:000005">
    <property type="entry name" value="Succinate-semialdehyde dehydrogenase I"/>
    <property type="match status" value="1"/>
</dbReference>
<dbReference type="EC" id="1.2.1.16" evidence="6"/>
<proteinExistence type="inferred from homology"/>
<dbReference type="PANTHER" id="PTHR43353:SF5">
    <property type="entry name" value="SUCCINATE-SEMIALDEHYDE DEHYDROGENASE, MITOCHONDRIAL"/>
    <property type="match status" value="1"/>
</dbReference>
<comment type="catalytic activity">
    <reaction evidence="4">
        <text>succinate semialdehyde + NADP(+) + H2O = succinate + NADPH + 2 H(+)</text>
        <dbReference type="Rhea" id="RHEA:13213"/>
        <dbReference type="ChEBI" id="CHEBI:15377"/>
        <dbReference type="ChEBI" id="CHEBI:15378"/>
        <dbReference type="ChEBI" id="CHEBI:30031"/>
        <dbReference type="ChEBI" id="CHEBI:57706"/>
        <dbReference type="ChEBI" id="CHEBI:57783"/>
        <dbReference type="ChEBI" id="CHEBI:58349"/>
        <dbReference type="EC" id="1.2.1.16"/>
    </reaction>
</comment>
<dbReference type="GeneID" id="85224741"/>
<keyword evidence="11" id="KW-1185">Reference proteome</keyword>
<name>A0AAF0J9Z7_9BASI</name>
<dbReference type="CDD" id="cd07103">
    <property type="entry name" value="ALDH_F5_SSADH_GabD"/>
    <property type="match status" value="1"/>
</dbReference>
<dbReference type="SUPFAM" id="SSF53720">
    <property type="entry name" value="ALDH-like"/>
    <property type="match status" value="1"/>
</dbReference>
<dbReference type="Gene3D" id="3.40.605.10">
    <property type="entry name" value="Aldehyde Dehydrogenase, Chain A, domain 1"/>
    <property type="match status" value="1"/>
</dbReference>
<dbReference type="FunFam" id="3.40.309.10:FF:000004">
    <property type="entry name" value="Succinate-semialdehyde dehydrogenase I"/>
    <property type="match status" value="1"/>
</dbReference>
<evidence type="ECO:0000256" key="1">
    <source>
        <dbReference type="ARBA" id="ARBA00005176"/>
    </source>
</evidence>
<dbReference type="AlphaFoldDB" id="A0AAF0J9Z7"/>
<dbReference type="Pfam" id="PF00171">
    <property type="entry name" value="Aldedh"/>
    <property type="match status" value="1"/>
</dbReference>
<evidence type="ECO:0000313" key="11">
    <source>
        <dbReference type="Proteomes" id="UP001217754"/>
    </source>
</evidence>
<reference evidence="10" key="1">
    <citation type="submission" date="2023-03" db="EMBL/GenBank/DDBJ databases">
        <title>Mating type loci evolution in Malassezia.</title>
        <authorList>
            <person name="Coelho M.A."/>
        </authorList>
    </citation>
    <scope>NUCLEOTIDE SEQUENCE</scope>
    <source>
        <strain evidence="10">CBS 9431</strain>
    </source>
</reference>
<accession>A0AAF0J9Z7</accession>
<evidence type="ECO:0000313" key="10">
    <source>
        <dbReference type="EMBL" id="WFD38144.1"/>
    </source>
</evidence>
<dbReference type="InterPro" id="IPR029510">
    <property type="entry name" value="Ald_DH_CS_GLU"/>
</dbReference>
<evidence type="ECO:0000256" key="8">
    <source>
        <dbReference type="RuleBase" id="RU003345"/>
    </source>
</evidence>
<dbReference type="PANTHER" id="PTHR43353">
    <property type="entry name" value="SUCCINATE-SEMIALDEHYDE DEHYDROGENASE, MITOCHONDRIAL"/>
    <property type="match status" value="1"/>
</dbReference>
<evidence type="ECO:0000256" key="3">
    <source>
        <dbReference type="ARBA" id="ARBA00023002"/>
    </source>
</evidence>
<dbReference type="GO" id="GO:0005737">
    <property type="term" value="C:cytoplasm"/>
    <property type="evidence" value="ECO:0007669"/>
    <property type="project" value="TreeGrafter"/>
</dbReference>
<dbReference type="RefSeq" id="XP_060121041.1">
    <property type="nucleotide sequence ID" value="XM_060265058.1"/>
</dbReference>
<dbReference type="Gene3D" id="3.40.309.10">
    <property type="entry name" value="Aldehyde Dehydrogenase, Chain A, domain 2"/>
    <property type="match status" value="1"/>
</dbReference>
<dbReference type="GO" id="GO:0004777">
    <property type="term" value="F:succinate-semialdehyde dehydrogenase (NAD+) activity"/>
    <property type="evidence" value="ECO:0007669"/>
    <property type="project" value="TreeGrafter"/>
</dbReference>